<proteinExistence type="predicted"/>
<protein>
    <submittedName>
        <fullName evidence="1">Uncharacterized protein</fullName>
    </submittedName>
</protein>
<dbReference type="AlphaFoldDB" id="A0A1G2MSZ5"/>
<name>A0A1G2MSZ5_9BACT</name>
<dbReference type="EMBL" id="MHRP01000032">
    <property type="protein sequence ID" value="OHA26349.1"/>
    <property type="molecule type" value="Genomic_DNA"/>
</dbReference>
<gene>
    <name evidence="1" type="ORF">A3D56_03670</name>
</gene>
<dbReference type="Proteomes" id="UP000177943">
    <property type="component" value="Unassembled WGS sequence"/>
</dbReference>
<evidence type="ECO:0000313" key="1">
    <source>
        <dbReference type="EMBL" id="OHA26349.1"/>
    </source>
</evidence>
<sequence length="207" mass="23232">MNLEKQTLKGGFMPREEQFEKAMTLVAPEGGNETWTLPKTKQKLREAVKHCGAKGKPLRSFVRHHLKMGGQRYLEVSKWLEGRVNALSVEQFVTIIRVLKSLDGQRPEKLRIDLPKPKKNPVLVRKTINHTICLLNSLGGLIEASEAGATDVLGGDRMQIVEAVQNLCRSLGIEVIFGTENQEKNQPLTAKDLEDLGIKTTETKRRI</sequence>
<reference evidence="1 2" key="1">
    <citation type="journal article" date="2016" name="Nat. Commun.">
        <title>Thousands of microbial genomes shed light on interconnected biogeochemical processes in an aquifer system.</title>
        <authorList>
            <person name="Anantharaman K."/>
            <person name="Brown C.T."/>
            <person name="Hug L.A."/>
            <person name="Sharon I."/>
            <person name="Castelle C.J."/>
            <person name="Probst A.J."/>
            <person name="Thomas B.C."/>
            <person name="Singh A."/>
            <person name="Wilkins M.J."/>
            <person name="Karaoz U."/>
            <person name="Brodie E.L."/>
            <person name="Williams K.H."/>
            <person name="Hubbard S.S."/>
            <person name="Banfield J.F."/>
        </authorList>
    </citation>
    <scope>NUCLEOTIDE SEQUENCE [LARGE SCALE GENOMIC DNA]</scope>
</reference>
<evidence type="ECO:0000313" key="2">
    <source>
        <dbReference type="Proteomes" id="UP000177943"/>
    </source>
</evidence>
<comment type="caution">
    <text evidence="1">The sequence shown here is derived from an EMBL/GenBank/DDBJ whole genome shotgun (WGS) entry which is preliminary data.</text>
</comment>
<accession>A0A1G2MSZ5</accession>
<organism evidence="1 2">
    <name type="scientific">Candidatus Taylorbacteria bacterium RIFCSPHIGHO2_02_FULL_45_35</name>
    <dbReference type="NCBI Taxonomy" id="1802311"/>
    <lineage>
        <taxon>Bacteria</taxon>
        <taxon>Candidatus Tayloriibacteriota</taxon>
    </lineage>
</organism>